<dbReference type="Proteomes" id="UP000515512">
    <property type="component" value="Chromosome"/>
</dbReference>
<accession>A0A7D6VNN0</accession>
<dbReference type="EMBL" id="CP059399">
    <property type="protein sequence ID" value="QLY33770.1"/>
    <property type="molecule type" value="Genomic_DNA"/>
</dbReference>
<dbReference type="RefSeq" id="WP_181584934.1">
    <property type="nucleotide sequence ID" value="NZ_CP059399.1"/>
</dbReference>
<dbReference type="Pfam" id="PF12728">
    <property type="entry name" value="HTH_17"/>
    <property type="match status" value="1"/>
</dbReference>
<dbReference type="InterPro" id="IPR010093">
    <property type="entry name" value="SinI_DNA-bd"/>
</dbReference>
<sequence length="143" mass="15798">MSDRLYSVEEVAERLGLHVRTVRGYVRDGKLAAVRIGKQYRIAQADLEAFTGLPVPDSARESTARERFSEVSSIIEIDAIDPATADRITTLLTGAAHNRDPEDQPLRIQTMHDRERARLKVIVVGGVGDTARLLEYVEGVLAS</sequence>
<dbReference type="Gene3D" id="1.10.1660.10">
    <property type="match status" value="1"/>
</dbReference>
<dbReference type="GO" id="GO:0003677">
    <property type="term" value="F:DNA binding"/>
    <property type="evidence" value="ECO:0007669"/>
    <property type="project" value="InterPro"/>
</dbReference>
<dbReference type="InterPro" id="IPR009061">
    <property type="entry name" value="DNA-bd_dom_put_sf"/>
</dbReference>
<proteinExistence type="predicted"/>
<evidence type="ECO:0000313" key="2">
    <source>
        <dbReference type="EMBL" id="QLY33770.1"/>
    </source>
</evidence>
<dbReference type="AlphaFoldDB" id="A0A7D6VNN0"/>
<dbReference type="InterPro" id="IPR041657">
    <property type="entry name" value="HTH_17"/>
</dbReference>
<gene>
    <name evidence="2" type="ORF">H0264_17405</name>
</gene>
<dbReference type="NCBIfam" id="TIGR01764">
    <property type="entry name" value="excise"/>
    <property type="match status" value="1"/>
</dbReference>
<name>A0A7D6VNN0_9NOCA</name>
<evidence type="ECO:0000313" key="3">
    <source>
        <dbReference type="Proteomes" id="UP000515512"/>
    </source>
</evidence>
<dbReference type="SUPFAM" id="SSF46955">
    <property type="entry name" value="Putative DNA-binding domain"/>
    <property type="match status" value="1"/>
</dbReference>
<protein>
    <submittedName>
        <fullName evidence="2">Helix-turn-helix domain-containing protein</fullName>
    </submittedName>
</protein>
<dbReference type="KEGG" id="nhu:H0264_17405"/>
<reference evidence="2 3" key="1">
    <citation type="submission" date="2020-07" db="EMBL/GenBank/DDBJ databases">
        <authorList>
            <person name="Zhuang K."/>
            <person name="Ran Y."/>
        </authorList>
    </citation>
    <scope>NUCLEOTIDE SEQUENCE [LARGE SCALE GENOMIC DNA]</scope>
    <source>
        <strain evidence="2 3">WCH-YHL-001</strain>
    </source>
</reference>
<organism evidence="2 3">
    <name type="scientific">Nocardia huaxiensis</name>
    <dbReference type="NCBI Taxonomy" id="2755382"/>
    <lineage>
        <taxon>Bacteria</taxon>
        <taxon>Bacillati</taxon>
        <taxon>Actinomycetota</taxon>
        <taxon>Actinomycetes</taxon>
        <taxon>Mycobacteriales</taxon>
        <taxon>Nocardiaceae</taxon>
        <taxon>Nocardia</taxon>
    </lineage>
</organism>
<keyword evidence="3" id="KW-1185">Reference proteome</keyword>
<feature type="domain" description="Helix-turn-helix" evidence="1">
    <location>
        <begin position="5"/>
        <end position="50"/>
    </location>
</feature>
<evidence type="ECO:0000259" key="1">
    <source>
        <dbReference type="Pfam" id="PF12728"/>
    </source>
</evidence>